<reference evidence="1 2" key="1">
    <citation type="submission" date="2020-08" db="EMBL/GenBank/DDBJ databases">
        <title>Studying the diversity of plant-associated saprophytic bacteria and their role in host health and plant-pathogen interactions.</title>
        <authorList>
            <person name="Potnis N."/>
        </authorList>
    </citation>
    <scope>NUCLEOTIDE SEQUENCE [LARGE SCALE GENOMIC DNA]</scope>
    <source>
        <strain evidence="1 2">F16</strain>
    </source>
</reference>
<accession>A0ABR6JGC1</accession>
<evidence type="ECO:0000313" key="2">
    <source>
        <dbReference type="Proteomes" id="UP000554726"/>
    </source>
</evidence>
<evidence type="ECO:0000313" key="1">
    <source>
        <dbReference type="EMBL" id="MBB4591853.1"/>
    </source>
</evidence>
<name>A0ABR6JGC1_9XANT</name>
<gene>
    <name evidence="1" type="ORF">FHR60_000476</name>
</gene>
<sequence length="92" mass="9892">MRNTLDWAALPPTAKLCLQVALLHGGLLQTEHGYIGRNAPADTQERFGAVVIAQLMQHGLATADCVDERRVALTDSAMVLFHANTPRTGVNA</sequence>
<keyword evidence="2" id="KW-1185">Reference proteome</keyword>
<proteinExistence type="predicted"/>
<dbReference type="Proteomes" id="UP000554726">
    <property type="component" value="Unassembled WGS sequence"/>
</dbReference>
<comment type="caution">
    <text evidence="1">The sequence shown here is derived from an EMBL/GenBank/DDBJ whole genome shotgun (WGS) entry which is preliminary data.</text>
</comment>
<dbReference type="RefSeq" id="WP_184438677.1">
    <property type="nucleotide sequence ID" value="NZ_JACHNS010000001.1"/>
</dbReference>
<dbReference type="EMBL" id="JACHNS010000001">
    <property type="protein sequence ID" value="MBB4591853.1"/>
    <property type="molecule type" value="Genomic_DNA"/>
</dbReference>
<protein>
    <submittedName>
        <fullName evidence="1">Uncharacterized protein</fullName>
    </submittedName>
</protein>
<organism evidence="1 2">
    <name type="scientific">Xanthomonas cannabis</name>
    <dbReference type="NCBI Taxonomy" id="1885674"/>
    <lineage>
        <taxon>Bacteria</taxon>
        <taxon>Pseudomonadati</taxon>
        <taxon>Pseudomonadota</taxon>
        <taxon>Gammaproteobacteria</taxon>
        <taxon>Lysobacterales</taxon>
        <taxon>Lysobacteraceae</taxon>
        <taxon>Xanthomonas</taxon>
    </lineage>
</organism>